<sequence length="362" mass="38684">MASTPGACLRRTCSSVAPRSCGAALEGFQGRSRRRVQRTSPAQLGAWGGRGEREEGAAVDGPLGRSRGAEGLETTPNDEVNVGGVGDGDDVVIEFRDVWKSFGTKAVLRGASFTIKRGEAIGIIGPSGTGKSTALRLISGLISPDKGDILVDGRSILEKGRRSSNGNGSAGEQQKTRINLQLGLVFQNGALFDSLTVAENVGFRLYEHSSLKESEIRERVEDSLAKVGLQGIEDRYPSELSGGMRKRVALARAITSDGSGVSSDGDEVEELIMYDEPTAGLDPVASTVVEDLIRSLKHKGGVRTYIVVTHQASTIARSVDRIIFLHEGKVVWHGDQQEFKTTEEAIVRQFRSGSLSGPISYV</sequence>
<dbReference type="InterPro" id="IPR003593">
    <property type="entry name" value="AAA+_ATPase"/>
</dbReference>
<feature type="domain" description="ABC transporter" evidence="5">
    <location>
        <begin position="93"/>
        <end position="352"/>
    </location>
</feature>
<dbReference type="PANTHER" id="PTHR43023">
    <property type="entry name" value="PROTEIN TRIGALACTOSYLDIACYLGLYCEROL 3, CHLOROPLASTIC"/>
    <property type="match status" value="1"/>
</dbReference>
<dbReference type="GO" id="GO:0005524">
    <property type="term" value="F:ATP binding"/>
    <property type="evidence" value="ECO:0007669"/>
    <property type="project" value="UniProtKB-KW"/>
</dbReference>
<dbReference type="GO" id="GO:0016887">
    <property type="term" value="F:ATP hydrolysis activity"/>
    <property type="evidence" value="ECO:0007669"/>
    <property type="project" value="InterPro"/>
</dbReference>
<name>A0AAX4PH94_9CHLO</name>
<dbReference type="SUPFAM" id="SSF52540">
    <property type="entry name" value="P-loop containing nucleoside triphosphate hydrolases"/>
    <property type="match status" value="1"/>
</dbReference>
<organism evidence="6 7">
    <name type="scientific">Chloropicon roscoffensis</name>
    <dbReference type="NCBI Taxonomy" id="1461544"/>
    <lineage>
        <taxon>Eukaryota</taxon>
        <taxon>Viridiplantae</taxon>
        <taxon>Chlorophyta</taxon>
        <taxon>Chloropicophyceae</taxon>
        <taxon>Chloropicales</taxon>
        <taxon>Chloropicaceae</taxon>
        <taxon>Chloropicon</taxon>
    </lineage>
</organism>
<reference evidence="6 7" key="1">
    <citation type="submission" date="2024-03" db="EMBL/GenBank/DDBJ databases">
        <title>Complete genome sequence of the green alga Chloropicon roscoffensis RCC1871.</title>
        <authorList>
            <person name="Lemieux C."/>
            <person name="Pombert J.-F."/>
            <person name="Otis C."/>
            <person name="Turmel M."/>
        </authorList>
    </citation>
    <scope>NUCLEOTIDE SEQUENCE [LARGE SCALE GENOMIC DNA]</scope>
    <source>
        <strain evidence="6 7">RCC1871</strain>
    </source>
</reference>
<proteinExistence type="predicted"/>
<evidence type="ECO:0000259" key="5">
    <source>
        <dbReference type="PROSITE" id="PS50893"/>
    </source>
</evidence>
<evidence type="ECO:0000256" key="1">
    <source>
        <dbReference type="ARBA" id="ARBA00022448"/>
    </source>
</evidence>
<dbReference type="PROSITE" id="PS00211">
    <property type="entry name" value="ABC_TRANSPORTER_1"/>
    <property type="match status" value="1"/>
</dbReference>
<evidence type="ECO:0000256" key="3">
    <source>
        <dbReference type="ARBA" id="ARBA00022840"/>
    </source>
</evidence>
<dbReference type="Pfam" id="PF00005">
    <property type="entry name" value="ABC_tran"/>
    <property type="match status" value="1"/>
</dbReference>
<dbReference type="InterPro" id="IPR017871">
    <property type="entry name" value="ABC_transporter-like_CS"/>
</dbReference>
<keyword evidence="7" id="KW-1185">Reference proteome</keyword>
<evidence type="ECO:0000256" key="2">
    <source>
        <dbReference type="ARBA" id="ARBA00022741"/>
    </source>
</evidence>
<gene>
    <name evidence="6" type="ORF">HKI87_11g66610</name>
</gene>
<evidence type="ECO:0000256" key="4">
    <source>
        <dbReference type="SAM" id="MobiDB-lite"/>
    </source>
</evidence>
<keyword evidence="1" id="KW-0813">Transport</keyword>
<dbReference type="InterPro" id="IPR027417">
    <property type="entry name" value="P-loop_NTPase"/>
</dbReference>
<keyword evidence="2" id="KW-0547">Nucleotide-binding</keyword>
<dbReference type="PROSITE" id="PS50893">
    <property type="entry name" value="ABC_TRANSPORTER_2"/>
    <property type="match status" value="1"/>
</dbReference>
<feature type="region of interest" description="Disordered" evidence="4">
    <location>
        <begin position="29"/>
        <end position="79"/>
    </location>
</feature>
<accession>A0AAX4PH94</accession>
<dbReference type="InterPro" id="IPR003439">
    <property type="entry name" value="ABC_transporter-like_ATP-bd"/>
</dbReference>
<protein>
    <submittedName>
        <fullName evidence="6">ATP-binding protein MlaF of phospholipid ABC transporter</fullName>
    </submittedName>
</protein>
<dbReference type="PANTHER" id="PTHR43023:SF3">
    <property type="entry name" value="PROTEIN TRIGALACTOSYLDIACYLGLYCEROL 3, CHLOROPLASTIC"/>
    <property type="match status" value="1"/>
</dbReference>
<dbReference type="Gene3D" id="3.40.50.300">
    <property type="entry name" value="P-loop containing nucleotide triphosphate hydrolases"/>
    <property type="match status" value="1"/>
</dbReference>
<dbReference type="EMBL" id="CP151511">
    <property type="protein sequence ID" value="WZN65104.1"/>
    <property type="molecule type" value="Genomic_DNA"/>
</dbReference>
<keyword evidence="3 6" id="KW-0067">ATP-binding</keyword>
<evidence type="ECO:0000313" key="7">
    <source>
        <dbReference type="Proteomes" id="UP001472866"/>
    </source>
</evidence>
<evidence type="ECO:0000313" key="6">
    <source>
        <dbReference type="EMBL" id="WZN65104.1"/>
    </source>
</evidence>
<dbReference type="AlphaFoldDB" id="A0AAX4PH94"/>
<dbReference type="SMART" id="SM00382">
    <property type="entry name" value="AAA"/>
    <property type="match status" value="1"/>
</dbReference>
<dbReference type="Proteomes" id="UP001472866">
    <property type="component" value="Chromosome 11"/>
</dbReference>